<dbReference type="KEGG" id="mlr:MELLADRAFT_101326"/>
<feature type="region of interest" description="Disordered" evidence="7">
    <location>
        <begin position="1102"/>
        <end position="1152"/>
    </location>
</feature>
<dbReference type="GO" id="GO:0016020">
    <property type="term" value="C:membrane"/>
    <property type="evidence" value="ECO:0007669"/>
    <property type="project" value="UniProtKB-SubCell"/>
</dbReference>
<dbReference type="EMBL" id="GL883090">
    <property type="protein sequence ID" value="EGG12793.1"/>
    <property type="molecule type" value="Genomic_DNA"/>
</dbReference>
<keyword evidence="4 8" id="KW-0812">Transmembrane</keyword>
<protein>
    <recommendedName>
        <fullName evidence="2">chitin synthase</fullName>
        <ecNumber evidence="2">2.4.1.16</ecNumber>
    </recommendedName>
</protein>
<feature type="compositionally biased region" description="Low complexity" evidence="7">
    <location>
        <begin position="418"/>
        <end position="432"/>
    </location>
</feature>
<dbReference type="eggNOG" id="KOG2571">
    <property type="taxonomic scope" value="Eukaryota"/>
</dbReference>
<dbReference type="GO" id="GO:0030428">
    <property type="term" value="C:cell septum"/>
    <property type="evidence" value="ECO:0007669"/>
    <property type="project" value="TreeGrafter"/>
</dbReference>
<feature type="transmembrane region" description="Helical" evidence="8">
    <location>
        <begin position="854"/>
        <end position="876"/>
    </location>
</feature>
<keyword evidence="9" id="KW-0808">Transferase</keyword>
<dbReference type="PANTHER" id="PTHR22914:SF41">
    <property type="entry name" value="CHITIN SYNTHASE 7"/>
    <property type="match status" value="1"/>
</dbReference>
<dbReference type="GeneID" id="18921340"/>
<comment type="subcellular location">
    <subcellularLocation>
        <location evidence="1">Membrane</location>
        <topology evidence="1">Multi-pass membrane protein</topology>
    </subcellularLocation>
</comment>
<gene>
    <name evidence="9" type="ORF">MELLADRAFT_101326</name>
</gene>
<dbReference type="GO" id="GO:0006031">
    <property type="term" value="P:chitin biosynthetic process"/>
    <property type="evidence" value="ECO:0007669"/>
    <property type="project" value="TreeGrafter"/>
</dbReference>
<evidence type="ECO:0000256" key="5">
    <source>
        <dbReference type="ARBA" id="ARBA00022989"/>
    </source>
</evidence>
<feature type="compositionally biased region" description="Low complexity" evidence="7">
    <location>
        <begin position="1"/>
        <end position="25"/>
    </location>
</feature>
<dbReference type="Pfam" id="PF03142">
    <property type="entry name" value="Chitin_synth_2"/>
    <property type="match status" value="1"/>
</dbReference>
<evidence type="ECO:0000313" key="9">
    <source>
        <dbReference type="EMBL" id="EGG12793.1"/>
    </source>
</evidence>
<evidence type="ECO:0000256" key="3">
    <source>
        <dbReference type="ARBA" id="ARBA00022676"/>
    </source>
</evidence>
<dbReference type="CDD" id="cd04190">
    <property type="entry name" value="Chitin_synth_C"/>
    <property type="match status" value="1"/>
</dbReference>
<dbReference type="PANTHER" id="PTHR22914">
    <property type="entry name" value="CHITIN SYNTHASE"/>
    <property type="match status" value="1"/>
</dbReference>
<keyword evidence="10" id="KW-1185">Reference proteome</keyword>
<dbReference type="HOGENOM" id="CLU_002572_0_0_1"/>
<dbReference type="STRING" id="747676.F4R4D4"/>
<dbReference type="VEuPathDB" id="FungiDB:MELLADRAFT_101326"/>
<evidence type="ECO:0000256" key="1">
    <source>
        <dbReference type="ARBA" id="ARBA00004141"/>
    </source>
</evidence>
<feature type="region of interest" description="Disordered" evidence="7">
    <location>
        <begin position="1"/>
        <end position="74"/>
    </location>
</feature>
<accession>F4R4D4</accession>
<reference evidence="10" key="1">
    <citation type="journal article" date="2011" name="Proc. Natl. Acad. Sci. U.S.A.">
        <title>Obligate biotrophy features unraveled by the genomic analysis of rust fungi.</title>
        <authorList>
            <person name="Duplessis S."/>
            <person name="Cuomo C.A."/>
            <person name="Lin Y.-C."/>
            <person name="Aerts A."/>
            <person name="Tisserant E."/>
            <person name="Veneault-Fourrey C."/>
            <person name="Joly D.L."/>
            <person name="Hacquard S."/>
            <person name="Amselem J."/>
            <person name="Cantarel B.L."/>
            <person name="Chiu R."/>
            <person name="Coutinho P.M."/>
            <person name="Feau N."/>
            <person name="Field M."/>
            <person name="Frey P."/>
            <person name="Gelhaye E."/>
            <person name="Goldberg J."/>
            <person name="Grabherr M.G."/>
            <person name="Kodira C.D."/>
            <person name="Kohler A."/>
            <person name="Kuees U."/>
            <person name="Lindquist E.A."/>
            <person name="Lucas S.M."/>
            <person name="Mago R."/>
            <person name="Mauceli E."/>
            <person name="Morin E."/>
            <person name="Murat C."/>
            <person name="Pangilinan J.L."/>
            <person name="Park R."/>
            <person name="Pearson M."/>
            <person name="Quesneville H."/>
            <person name="Rouhier N."/>
            <person name="Sakthikumar S."/>
            <person name="Salamov A.A."/>
            <person name="Schmutz J."/>
            <person name="Selles B."/>
            <person name="Shapiro H."/>
            <person name="Tanguay P."/>
            <person name="Tuskan G.A."/>
            <person name="Henrissat B."/>
            <person name="Van de Peer Y."/>
            <person name="Rouze P."/>
            <person name="Ellis J.G."/>
            <person name="Dodds P.N."/>
            <person name="Schein J.E."/>
            <person name="Zhong S."/>
            <person name="Hamelin R.C."/>
            <person name="Grigoriev I.V."/>
            <person name="Szabo L.J."/>
            <person name="Martin F."/>
        </authorList>
    </citation>
    <scope>NUCLEOTIDE SEQUENCE [LARGE SCALE GENOMIC DNA]</scope>
    <source>
        <strain evidence="10">98AG31 / pathotype 3-4-7</strain>
    </source>
</reference>
<dbReference type="InterPro" id="IPR029044">
    <property type="entry name" value="Nucleotide-diphossugar_trans"/>
</dbReference>
<dbReference type="InParanoid" id="F4R4D4"/>
<dbReference type="Proteomes" id="UP000001072">
    <property type="component" value="Unassembled WGS sequence"/>
</dbReference>
<dbReference type="GO" id="GO:0004100">
    <property type="term" value="F:chitin synthase activity"/>
    <property type="evidence" value="ECO:0007669"/>
    <property type="project" value="UniProtKB-EC"/>
</dbReference>
<feature type="transmembrane region" description="Helical" evidence="8">
    <location>
        <begin position="911"/>
        <end position="935"/>
    </location>
</feature>
<evidence type="ECO:0000313" key="10">
    <source>
        <dbReference type="Proteomes" id="UP000001072"/>
    </source>
</evidence>
<dbReference type="AlphaFoldDB" id="F4R4D4"/>
<evidence type="ECO:0000256" key="7">
    <source>
        <dbReference type="SAM" id="MobiDB-lite"/>
    </source>
</evidence>
<keyword evidence="3" id="KW-0328">Glycosyltransferase</keyword>
<dbReference type="SUPFAM" id="SSF53448">
    <property type="entry name" value="Nucleotide-diphospho-sugar transferases"/>
    <property type="match status" value="1"/>
</dbReference>
<feature type="compositionally biased region" description="Polar residues" evidence="7">
    <location>
        <begin position="111"/>
        <end position="121"/>
    </location>
</feature>
<feature type="region of interest" description="Disordered" evidence="7">
    <location>
        <begin position="100"/>
        <end position="129"/>
    </location>
</feature>
<feature type="region of interest" description="Disordered" evidence="7">
    <location>
        <begin position="407"/>
        <end position="452"/>
    </location>
</feature>
<dbReference type="RefSeq" id="XP_007403731.1">
    <property type="nucleotide sequence ID" value="XM_007403669.1"/>
</dbReference>
<keyword evidence="5 8" id="KW-1133">Transmembrane helix</keyword>
<evidence type="ECO:0000256" key="8">
    <source>
        <dbReference type="SAM" id="Phobius"/>
    </source>
</evidence>
<dbReference type="EC" id="2.4.1.16" evidence="2"/>
<dbReference type="OrthoDB" id="370884at2759"/>
<sequence length="1152" mass="129564">MSYQRQSPQIRSRPSQQQQQQQQQQQPPPSNSASYHQSRPHNLVQTLSPTHSPLHPTSHYQSPITPTSLSSSPNSIIKHQNLIQQPTIKQPNNLSRAKTLTRPERHVNPTPLINSNLSAGFSNNPNQSQSQSQSWYHPWPLYVRLLSFPIPSCLLSTCGIPDPIAQQAWREKLALCSIALLAGLFTAFVSRSRAFNATEAISTRSLISQELIGQDITSLFDHSHQTFQACQGFEQRQFVTSNLCANLTHPTSTCLLPQLNPHTLQTLRLQNTSRQTSTKPIPTDLVDSAIRLMLSNPKLMGQDATRLFSNSIELRNVSPCLQARFRSGAIDKITPGCFASQLFLYVSLVVILGVVMVRFIMAIFFSWFISDRLIKPPRNLRRKGLSPAVLPAGANLSLSHSNGHAPWVNTLQSPPPSSKSKPTLSEKTSLLTGPKANQRNLNPKPRPKSVNPVDSNGLINLASIGAELFCVCLVTCYSEGAEGIGKTLDSIAGSDYADSRKLLFIVCDGMITGHGEKLSTPDICVSMIEPDPRFSDPMPMSYHAVASGSKEHNQAMVYAGHYISSLKTSWLMIDTYPTARVKGHRTPVIVVVKCGTAEEGRIEKKPGNRGKRDSQMILMNFFSRVTYNDRMSPLDYDLFRKIQALMGVTPDFFEVCLMVDADTTVGKDSITHLVNCMQHDPYIMGVCGETRIANKRATWVTTIQVFEYYISHHLAKAFESVFGGVTCLPGCFSMYRLKARRSNESDWIPILSQPEICREYSQSTVTTLHQKNLLLLGEDRFLTTLMIRTFPSRKMMFCPQAKCRTVVPEEFKVLLSQRRRWINSTIHNLMELVRVPNLCGTFCFSMQFVVFMELTGTIVLPIAISLTYSLVINSIINPPRNFADAIPLILLAAILGLPAILILMTSRNISYVLWMLIYLVALPVWNFVLPLYAFWHFDDFSWGETRKVEGDGKGGHDHSQNGNDQIDSDLIPLRRWEDWERSRLKKIKREERRKKEFERAFGVRQFHSNYNHSELGGTDTISVVSSDDDRWGMNIGNYDGNHHHHHHHHTSTTSGGSFGPPPVGLYEVSNEDGVSVVDGNELEMMLETGWDEPIISDHHHSVLDSYHSPNQLQHQHQRSPRQLNEESPMGYSNEFKPNGSSLKLLDQDDEPY</sequence>
<proteinExistence type="predicted"/>
<dbReference type="GO" id="GO:0071944">
    <property type="term" value="C:cell periphery"/>
    <property type="evidence" value="ECO:0007669"/>
    <property type="project" value="TreeGrafter"/>
</dbReference>
<feature type="transmembrane region" description="Helical" evidence="8">
    <location>
        <begin position="882"/>
        <end position="904"/>
    </location>
</feature>
<evidence type="ECO:0000256" key="4">
    <source>
        <dbReference type="ARBA" id="ARBA00022692"/>
    </source>
</evidence>
<evidence type="ECO:0000256" key="2">
    <source>
        <dbReference type="ARBA" id="ARBA00012543"/>
    </source>
</evidence>
<name>F4R4D4_MELLP</name>
<dbReference type="InterPro" id="IPR004835">
    <property type="entry name" value="Chitin_synth"/>
</dbReference>
<organism evidence="10">
    <name type="scientific">Melampsora larici-populina (strain 98AG31 / pathotype 3-4-7)</name>
    <name type="common">Poplar leaf rust fungus</name>
    <dbReference type="NCBI Taxonomy" id="747676"/>
    <lineage>
        <taxon>Eukaryota</taxon>
        <taxon>Fungi</taxon>
        <taxon>Dikarya</taxon>
        <taxon>Basidiomycota</taxon>
        <taxon>Pucciniomycotina</taxon>
        <taxon>Pucciniomycetes</taxon>
        <taxon>Pucciniales</taxon>
        <taxon>Melampsoraceae</taxon>
        <taxon>Melampsora</taxon>
    </lineage>
</organism>
<keyword evidence="6 8" id="KW-0472">Membrane</keyword>
<feature type="compositionally biased region" description="Low complexity" evidence="7">
    <location>
        <begin position="62"/>
        <end position="74"/>
    </location>
</feature>
<feature type="transmembrane region" description="Helical" evidence="8">
    <location>
        <begin position="342"/>
        <end position="369"/>
    </location>
</feature>
<evidence type="ECO:0000256" key="6">
    <source>
        <dbReference type="ARBA" id="ARBA00023136"/>
    </source>
</evidence>